<sequence>MLMYQQYIIYMYNFMTGESNCFTICFLGFYNAINEITYDNLTNTGFSQHPYLKKAVINPSLLTNICLNSFNCDQFGSKFYFYIFWHVINSGQILQVIPSRSAVVQKWTCTNTPRITHNAYISISVPANTHAFLFFNIYDFDSRNLAMHGKN</sequence>
<evidence type="ECO:0000313" key="2">
    <source>
        <dbReference type="Proteomes" id="UP001172457"/>
    </source>
</evidence>
<evidence type="ECO:0000313" key="1">
    <source>
        <dbReference type="EMBL" id="KAJ9554894.1"/>
    </source>
</evidence>
<name>A0AA38T5S3_9ASTR</name>
<reference evidence="1" key="1">
    <citation type="submission" date="2023-03" db="EMBL/GenBank/DDBJ databases">
        <title>Chromosome-scale reference genome and RAD-based genetic map of yellow starthistle (Centaurea solstitialis) reveal putative structural variation and QTLs associated with invader traits.</title>
        <authorList>
            <person name="Reatini B."/>
            <person name="Cang F.A."/>
            <person name="Jiang Q."/>
            <person name="Mckibben M.T.W."/>
            <person name="Barker M.S."/>
            <person name="Rieseberg L.H."/>
            <person name="Dlugosch K.M."/>
        </authorList>
    </citation>
    <scope>NUCLEOTIDE SEQUENCE</scope>
    <source>
        <strain evidence="1">CAN-66</strain>
        <tissue evidence="1">Leaf</tissue>
    </source>
</reference>
<gene>
    <name evidence="1" type="ORF">OSB04_009508</name>
</gene>
<dbReference type="Proteomes" id="UP001172457">
    <property type="component" value="Chromosome 3"/>
</dbReference>
<proteinExistence type="predicted"/>
<keyword evidence="2" id="KW-1185">Reference proteome</keyword>
<dbReference type="AlphaFoldDB" id="A0AA38T5S3"/>
<protein>
    <submittedName>
        <fullName evidence="1">Uncharacterized protein</fullName>
    </submittedName>
</protein>
<accession>A0AA38T5S3</accession>
<comment type="caution">
    <text evidence="1">The sequence shown here is derived from an EMBL/GenBank/DDBJ whole genome shotgun (WGS) entry which is preliminary data.</text>
</comment>
<organism evidence="1 2">
    <name type="scientific">Centaurea solstitialis</name>
    <name type="common">yellow star-thistle</name>
    <dbReference type="NCBI Taxonomy" id="347529"/>
    <lineage>
        <taxon>Eukaryota</taxon>
        <taxon>Viridiplantae</taxon>
        <taxon>Streptophyta</taxon>
        <taxon>Embryophyta</taxon>
        <taxon>Tracheophyta</taxon>
        <taxon>Spermatophyta</taxon>
        <taxon>Magnoliopsida</taxon>
        <taxon>eudicotyledons</taxon>
        <taxon>Gunneridae</taxon>
        <taxon>Pentapetalae</taxon>
        <taxon>asterids</taxon>
        <taxon>campanulids</taxon>
        <taxon>Asterales</taxon>
        <taxon>Asteraceae</taxon>
        <taxon>Carduoideae</taxon>
        <taxon>Cardueae</taxon>
        <taxon>Centaureinae</taxon>
        <taxon>Centaurea</taxon>
    </lineage>
</organism>
<dbReference type="EMBL" id="JARYMX010000003">
    <property type="protein sequence ID" value="KAJ9554894.1"/>
    <property type="molecule type" value="Genomic_DNA"/>
</dbReference>